<dbReference type="SUPFAM" id="SSF54862">
    <property type="entry name" value="4Fe-4S ferredoxins"/>
    <property type="match status" value="1"/>
</dbReference>
<dbReference type="PATRIC" id="fig|1538.10.peg.76"/>
<organism evidence="6 7">
    <name type="scientific">Clostridium ljungdahlii</name>
    <dbReference type="NCBI Taxonomy" id="1538"/>
    <lineage>
        <taxon>Bacteria</taxon>
        <taxon>Bacillati</taxon>
        <taxon>Bacillota</taxon>
        <taxon>Clostridia</taxon>
        <taxon>Eubacteriales</taxon>
        <taxon>Clostridiaceae</taxon>
        <taxon>Clostridium</taxon>
    </lineage>
</organism>
<evidence type="ECO:0000259" key="5">
    <source>
        <dbReference type="PROSITE" id="PS51379"/>
    </source>
</evidence>
<accession>A0A170NJJ9</accession>
<dbReference type="OrthoDB" id="9807879at2"/>
<evidence type="ECO:0000256" key="4">
    <source>
        <dbReference type="ARBA" id="ARBA00023014"/>
    </source>
</evidence>
<dbReference type="GO" id="GO:0051539">
    <property type="term" value="F:4 iron, 4 sulfur cluster binding"/>
    <property type="evidence" value="ECO:0007669"/>
    <property type="project" value="UniProtKB-KW"/>
</dbReference>
<sequence length="97" mass="11248">MSESTFMGVPREKIDWSPRIDYDKCNYCMECVKFCPHNVYEVRENNDKKLIVKNPDNCVVFCRACGKTCGVDALTFPNKGETTKKIKFIRKELEGNE</sequence>
<dbReference type="PANTHER" id="PTHR43687:SF1">
    <property type="entry name" value="FERREDOXIN III"/>
    <property type="match status" value="1"/>
</dbReference>
<dbReference type="InterPro" id="IPR017896">
    <property type="entry name" value="4Fe4S_Fe-S-bd"/>
</dbReference>
<keyword evidence="4" id="KW-0411">Iron-sulfur</keyword>
<evidence type="ECO:0000256" key="3">
    <source>
        <dbReference type="ARBA" id="ARBA00023004"/>
    </source>
</evidence>
<dbReference type="RefSeq" id="WP_063554740.1">
    <property type="nucleotide sequence ID" value="NZ_LITT01000011.1"/>
</dbReference>
<dbReference type="AlphaFoldDB" id="A0A170NJJ9"/>
<reference evidence="6 7" key="1">
    <citation type="journal article" date="2015" name="Biotechnol. Bioeng.">
        <title>Genome sequence and phenotypic characterization of Caulobacter segnis.</title>
        <authorList>
            <person name="Patel S."/>
            <person name="Fletcher B."/>
            <person name="Scott D.C."/>
            <person name="Ely B."/>
        </authorList>
    </citation>
    <scope>NUCLEOTIDE SEQUENCE [LARGE SCALE GENOMIC DNA]</scope>
    <source>
        <strain evidence="6 7">ERI-2</strain>
    </source>
</reference>
<evidence type="ECO:0000313" key="7">
    <source>
        <dbReference type="Proteomes" id="UP000077407"/>
    </source>
</evidence>
<keyword evidence="3" id="KW-0408">Iron</keyword>
<dbReference type="Gene3D" id="3.30.70.20">
    <property type="match status" value="1"/>
</dbReference>
<gene>
    <name evidence="6" type="ORF">WY13_01177</name>
</gene>
<dbReference type="InterPro" id="IPR017900">
    <property type="entry name" value="4Fe4S_Fe_S_CS"/>
</dbReference>
<evidence type="ECO:0000256" key="1">
    <source>
        <dbReference type="ARBA" id="ARBA00022485"/>
    </source>
</evidence>
<dbReference type="PROSITE" id="PS51379">
    <property type="entry name" value="4FE4S_FER_2"/>
    <property type="match status" value="2"/>
</dbReference>
<dbReference type="GO" id="GO:0046872">
    <property type="term" value="F:metal ion binding"/>
    <property type="evidence" value="ECO:0007669"/>
    <property type="project" value="UniProtKB-KW"/>
</dbReference>
<evidence type="ECO:0000313" key="6">
    <source>
        <dbReference type="EMBL" id="OAA90274.1"/>
    </source>
</evidence>
<evidence type="ECO:0000256" key="2">
    <source>
        <dbReference type="ARBA" id="ARBA00022723"/>
    </source>
</evidence>
<proteinExistence type="predicted"/>
<keyword evidence="2" id="KW-0479">Metal-binding</keyword>
<dbReference type="PANTHER" id="PTHR43687">
    <property type="entry name" value="ADENYLYLSULFATE REDUCTASE, BETA SUBUNIT"/>
    <property type="match status" value="1"/>
</dbReference>
<comment type="caution">
    <text evidence="6">The sequence shown here is derived from an EMBL/GenBank/DDBJ whole genome shotgun (WGS) entry which is preliminary data.</text>
</comment>
<feature type="domain" description="4Fe-4S ferredoxin-type" evidence="5">
    <location>
        <begin position="48"/>
        <end position="79"/>
    </location>
</feature>
<dbReference type="PROSITE" id="PS00198">
    <property type="entry name" value="4FE4S_FER_1"/>
    <property type="match status" value="1"/>
</dbReference>
<feature type="domain" description="4Fe-4S ferredoxin-type" evidence="5">
    <location>
        <begin position="16"/>
        <end position="45"/>
    </location>
</feature>
<dbReference type="Pfam" id="PF00037">
    <property type="entry name" value="Fer4"/>
    <property type="match status" value="1"/>
</dbReference>
<dbReference type="Proteomes" id="UP000077407">
    <property type="component" value="Unassembled WGS sequence"/>
</dbReference>
<protein>
    <submittedName>
        <fullName evidence="6">4Fe-4S binding domain protein</fullName>
    </submittedName>
</protein>
<keyword evidence="1" id="KW-0004">4Fe-4S</keyword>
<dbReference type="InterPro" id="IPR050572">
    <property type="entry name" value="Fe-S_Ferredoxin"/>
</dbReference>
<name>A0A170NJJ9_9CLOT</name>
<dbReference type="EMBL" id="LITT01000011">
    <property type="protein sequence ID" value="OAA90274.1"/>
    <property type="molecule type" value="Genomic_DNA"/>
</dbReference>